<feature type="signal peptide" evidence="1">
    <location>
        <begin position="1"/>
        <end position="26"/>
    </location>
</feature>
<dbReference type="InterPro" id="IPR043502">
    <property type="entry name" value="DNA/RNA_pol_sf"/>
</dbReference>
<dbReference type="SUPFAM" id="SSF56672">
    <property type="entry name" value="DNA/RNA polymerases"/>
    <property type="match status" value="1"/>
</dbReference>
<dbReference type="InterPro" id="IPR008686">
    <property type="entry name" value="RNA_pol_mitovir"/>
</dbReference>
<feature type="chain" id="PRO_5041736558" description="RNA-dependent RNA polymerase" evidence="1">
    <location>
        <begin position="27"/>
        <end position="359"/>
    </location>
</feature>
<name>A0AA87YSN5_FICCA</name>
<dbReference type="PANTHER" id="PTHR34456:SF13">
    <property type="entry name" value="REVERSE TRANSCRIPTASE DOMAIN-CONTAINING PROTEIN"/>
    <property type="match status" value="1"/>
</dbReference>
<dbReference type="PANTHER" id="PTHR34456">
    <property type="entry name" value="MITOVIRUS RNA-DEPENDENT RNA POLYMERASE"/>
    <property type="match status" value="1"/>
</dbReference>
<dbReference type="Pfam" id="PF05919">
    <property type="entry name" value="Mitovir_RNA_pol"/>
    <property type="match status" value="1"/>
</dbReference>
<dbReference type="EMBL" id="BTGU01004060">
    <property type="protein sequence ID" value="GMN21877.1"/>
    <property type="molecule type" value="Genomic_DNA"/>
</dbReference>
<evidence type="ECO:0000313" key="3">
    <source>
        <dbReference type="Proteomes" id="UP001187192"/>
    </source>
</evidence>
<keyword evidence="3" id="KW-1185">Reference proteome</keyword>
<dbReference type="AlphaFoldDB" id="A0AA87YSN5"/>
<accession>A0AA87YSN5</accession>
<feature type="non-terminal residue" evidence="2">
    <location>
        <position position="1"/>
    </location>
</feature>
<organism evidence="2 3">
    <name type="scientific">Ficus carica</name>
    <name type="common">Common fig</name>
    <dbReference type="NCBI Taxonomy" id="3494"/>
    <lineage>
        <taxon>Eukaryota</taxon>
        <taxon>Viridiplantae</taxon>
        <taxon>Streptophyta</taxon>
        <taxon>Embryophyta</taxon>
        <taxon>Tracheophyta</taxon>
        <taxon>Spermatophyta</taxon>
        <taxon>Magnoliopsida</taxon>
        <taxon>eudicotyledons</taxon>
        <taxon>Gunneridae</taxon>
        <taxon>Pentapetalae</taxon>
        <taxon>rosids</taxon>
        <taxon>fabids</taxon>
        <taxon>Rosales</taxon>
        <taxon>Moraceae</taxon>
        <taxon>Ficeae</taxon>
        <taxon>Ficus</taxon>
    </lineage>
</organism>
<dbReference type="Proteomes" id="UP001187192">
    <property type="component" value="Unassembled WGS sequence"/>
</dbReference>
<evidence type="ECO:0000256" key="1">
    <source>
        <dbReference type="SAM" id="SignalP"/>
    </source>
</evidence>
<reference evidence="2" key="1">
    <citation type="submission" date="2023-07" db="EMBL/GenBank/DDBJ databases">
        <title>draft genome sequence of fig (Ficus carica).</title>
        <authorList>
            <person name="Takahashi T."/>
            <person name="Nishimura K."/>
        </authorList>
    </citation>
    <scope>NUCLEOTIDE SEQUENCE</scope>
</reference>
<proteinExistence type="predicted"/>
<keyword evidence="1" id="KW-0732">Signal</keyword>
<protein>
    <recommendedName>
        <fullName evidence="4">RNA-dependent RNA polymerase</fullName>
    </recommendedName>
</protein>
<gene>
    <name evidence="2" type="ORF">TIFTF001_045570</name>
</gene>
<evidence type="ECO:0000313" key="2">
    <source>
        <dbReference type="EMBL" id="GMN21877.1"/>
    </source>
</evidence>
<evidence type="ECO:0008006" key="4">
    <source>
        <dbReference type="Google" id="ProtNLM"/>
    </source>
</evidence>
<comment type="caution">
    <text evidence="2">The sequence shown here is derived from an EMBL/GenBank/DDBJ whole genome shotgun (WGS) entry which is preliminary data.</text>
</comment>
<sequence length="359" mass="40065">MESSLQGYCLSRVLLFLFITRYTTQACNEDLETYERCLGLGFSSVARAYAHLWPGRLASVVEGAGKRRIFAIGNYLKQRLLRPVHDWGMEVLHRIPQDGTFNQQAPITRLSVYRPMDIYSFDLKSATDRWPLVIIYTLMELLFGPTLASSIVNGTLGLNSFWAMVRRPSLVSFVAGQPLGYYGSWALFSLSHHYLVWLAAELSLSSKAPFTRYAVLGDDVVIADPVVASKYRELLDRMGVSISESKSLISSNGRLEFAKKYWTRGIQKDLSPISMRALLTVRSTLGMYQLADLYKITNPNILFRLAGAGFRISTLEGRLSSGNTKHSFIGWMGLACPCGTFVPGARATLSRYAPLVGIQ</sequence>